<evidence type="ECO:0000256" key="1">
    <source>
        <dbReference type="ARBA" id="ARBA00006817"/>
    </source>
</evidence>
<proteinExistence type="inferred from homology"/>
<feature type="domain" description="Activator of Hsp90 ATPase homologue 1/2-like C-terminal" evidence="2">
    <location>
        <begin position="18"/>
        <end position="149"/>
    </location>
</feature>
<evidence type="ECO:0000313" key="4">
    <source>
        <dbReference type="Proteomes" id="UP000033121"/>
    </source>
</evidence>
<dbReference type="EMBL" id="BBWV01000001">
    <property type="protein sequence ID" value="GAO42230.1"/>
    <property type="molecule type" value="Genomic_DNA"/>
</dbReference>
<dbReference type="STRING" id="1220578.FPE01S_01_12430"/>
<dbReference type="Proteomes" id="UP000033121">
    <property type="component" value="Unassembled WGS sequence"/>
</dbReference>
<accession>A0A0E9MYM7</accession>
<organism evidence="3 4">
    <name type="scientific">Flavihumibacter petaseus NBRC 106054</name>
    <dbReference type="NCBI Taxonomy" id="1220578"/>
    <lineage>
        <taxon>Bacteria</taxon>
        <taxon>Pseudomonadati</taxon>
        <taxon>Bacteroidota</taxon>
        <taxon>Chitinophagia</taxon>
        <taxon>Chitinophagales</taxon>
        <taxon>Chitinophagaceae</taxon>
        <taxon>Flavihumibacter</taxon>
    </lineage>
</organism>
<dbReference type="SUPFAM" id="SSF55961">
    <property type="entry name" value="Bet v1-like"/>
    <property type="match status" value="1"/>
</dbReference>
<comment type="caution">
    <text evidence="3">The sequence shown here is derived from an EMBL/GenBank/DDBJ whole genome shotgun (WGS) entry which is preliminary data.</text>
</comment>
<dbReference type="Gene3D" id="3.30.530.20">
    <property type="match status" value="1"/>
</dbReference>
<reference evidence="3 4" key="1">
    <citation type="submission" date="2015-04" db="EMBL/GenBank/DDBJ databases">
        <title>Whole genome shotgun sequence of Flavihumibacter petaseus NBRC 106054.</title>
        <authorList>
            <person name="Miyazawa S."/>
            <person name="Hosoyama A."/>
            <person name="Hashimoto M."/>
            <person name="Noguchi M."/>
            <person name="Tsuchikane K."/>
            <person name="Ohji S."/>
            <person name="Yamazoe A."/>
            <person name="Ichikawa N."/>
            <person name="Kimura A."/>
            <person name="Fujita N."/>
        </authorList>
    </citation>
    <scope>NUCLEOTIDE SEQUENCE [LARGE SCALE GENOMIC DNA]</scope>
    <source>
        <strain evidence="3 4">NBRC 106054</strain>
    </source>
</reference>
<dbReference type="OrthoDB" id="9800631at2"/>
<comment type="similarity">
    <text evidence="1">Belongs to the AHA1 family.</text>
</comment>
<evidence type="ECO:0000259" key="2">
    <source>
        <dbReference type="Pfam" id="PF08327"/>
    </source>
</evidence>
<gene>
    <name evidence="3" type="ORF">FPE01S_01_12430</name>
</gene>
<protein>
    <recommendedName>
        <fullName evidence="2">Activator of Hsp90 ATPase homologue 1/2-like C-terminal domain-containing protein</fullName>
    </recommendedName>
</protein>
<keyword evidence="4" id="KW-1185">Reference proteome</keyword>
<dbReference type="CDD" id="cd07814">
    <property type="entry name" value="SRPBCC_CalC_Aha1-like"/>
    <property type="match status" value="1"/>
</dbReference>
<sequence>MENKNDWSVFRVRIDVHAPREAVYAAWTTRTGMESWFLRECIFYDAGGADKEADSLATNGETYSFRWFGYPDEVVETGTILEANGTDRFGFSFGQAGNCTVLLETVRDLVLVTLEQTAIPDDDQGRMHWHVGCKTGWTFYLANLKSLLEGGIDLRNRDERLQNMLNS</sequence>
<dbReference type="AlphaFoldDB" id="A0A0E9MYM7"/>
<name>A0A0E9MYM7_9BACT</name>
<dbReference type="RefSeq" id="WP_046367959.1">
    <property type="nucleotide sequence ID" value="NZ_BBWV01000001.1"/>
</dbReference>
<dbReference type="InterPro" id="IPR023393">
    <property type="entry name" value="START-like_dom_sf"/>
</dbReference>
<dbReference type="InterPro" id="IPR013538">
    <property type="entry name" value="ASHA1/2-like_C"/>
</dbReference>
<evidence type="ECO:0000313" key="3">
    <source>
        <dbReference type="EMBL" id="GAO42230.1"/>
    </source>
</evidence>
<dbReference type="Pfam" id="PF08327">
    <property type="entry name" value="AHSA1"/>
    <property type="match status" value="1"/>
</dbReference>